<dbReference type="AlphaFoldDB" id="A0A2V3ZV61"/>
<protein>
    <submittedName>
        <fullName evidence="1">Uncharacterized protein</fullName>
    </submittedName>
</protein>
<evidence type="ECO:0000313" key="1">
    <source>
        <dbReference type="EMBL" id="PXX95448.1"/>
    </source>
</evidence>
<comment type="caution">
    <text evidence="1">The sequence shown here is derived from an EMBL/GenBank/DDBJ whole genome shotgun (WGS) entry which is preliminary data.</text>
</comment>
<proteinExistence type="predicted"/>
<dbReference type="EMBL" id="QFLI01000015">
    <property type="protein sequence ID" value="PXX95448.1"/>
    <property type="molecule type" value="Genomic_DNA"/>
</dbReference>
<organism evidence="1 2">
    <name type="scientific">Marinifilum breve</name>
    <dbReference type="NCBI Taxonomy" id="2184082"/>
    <lineage>
        <taxon>Bacteria</taxon>
        <taxon>Pseudomonadati</taxon>
        <taxon>Bacteroidota</taxon>
        <taxon>Bacteroidia</taxon>
        <taxon>Marinilabiliales</taxon>
        <taxon>Marinifilaceae</taxon>
    </lineage>
</organism>
<accession>A0A2V3ZV61</accession>
<name>A0A2V3ZV61_9BACT</name>
<keyword evidence="2" id="KW-1185">Reference proteome</keyword>
<reference evidence="1 2" key="1">
    <citation type="submission" date="2018-05" db="EMBL/GenBank/DDBJ databases">
        <title>Marinifilum breve JC075T sp. nov., a marine bacterium isolated from Yongle Blue Hole in the South China Sea.</title>
        <authorList>
            <person name="Fu T."/>
        </authorList>
    </citation>
    <scope>NUCLEOTIDE SEQUENCE [LARGE SCALE GENOMIC DNA]</scope>
    <source>
        <strain evidence="1 2">JC075</strain>
    </source>
</reference>
<sequence length="65" mass="7594">MKEIRLGLKEIRLGLKVIRSGLNENQFRMETNPFRSLANGRSQLLIRKMCKELKTKQLTIVLPKL</sequence>
<dbReference type="Proteomes" id="UP000248079">
    <property type="component" value="Unassembled WGS sequence"/>
</dbReference>
<evidence type="ECO:0000313" key="2">
    <source>
        <dbReference type="Proteomes" id="UP000248079"/>
    </source>
</evidence>
<gene>
    <name evidence="1" type="ORF">DF185_22285</name>
</gene>
<dbReference type="RefSeq" id="WP_110363857.1">
    <property type="nucleotide sequence ID" value="NZ_QFLI01000015.1"/>
</dbReference>